<organism evidence="5 6">
    <name type="scientific">Arabidopsis thaliana</name>
    <name type="common">Mouse-ear cress</name>
    <dbReference type="NCBI Taxonomy" id="3702"/>
    <lineage>
        <taxon>Eukaryota</taxon>
        <taxon>Viridiplantae</taxon>
        <taxon>Streptophyta</taxon>
        <taxon>Embryophyta</taxon>
        <taxon>Tracheophyta</taxon>
        <taxon>Spermatophyta</taxon>
        <taxon>Magnoliopsida</taxon>
        <taxon>eudicotyledons</taxon>
        <taxon>Gunneridae</taxon>
        <taxon>Pentapetalae</taxon>
        <taxon>rosids</taxon>
        <taxon>malvids</taxon>
        <taxon>Brassicales</taxon>
        <taxon>Brassicaceae</taxon>
        <taxon>Camelineae</taxon>
        <taxon>Arabidopsis</taxon>
    </lineage>
</organism>
<name>A0A7G2EPT8_ARATH</name>
<keyword evidence="2" id="KW-0645">Protease</keyword>
<dbReference type="CDD" id="cd04481">
    <property type="entry name" value="RPA1_DBD_B_like"/>
    <property type="match status" value="1"/>
</dbReference>
<dbReference type="AlphaFoldDB" id="A0A7G2EPT8"/>
<dbReference type="SUPFAM" id="SSF54001">
    <property type="entry name" value="Cysteine proteinases"/>
    <property type="match status" value="1"/>
</dbReference>
<dbReference type="InterPro" id="IPR038765">
    <property type="entry name" value="Papain-like_cys_pep_sf"/>
</dbReference>
<proteinExistence type="inferred from homology"/>
<accession>A0A7G2EPT8</accession>
<dbReference type="InterPro" id="IPR003653">
    <property type="entry name" value="Peptidase_C48_C"/>
</dbReference>
<evidence type="ECO:0000256" key="1">
    <source>
        <dbReference type="ARBA" id="ARBA00005234"/>
    </source>
</evidence>
<dbReference type="PROSITE" id="PS50600">
    <property type="entry name" value="ULP_PROTEASE"/>
    <property type="match status" value="1"/>
</dbReference>
<reference evidence="5 6" key="1">
    <citation type="submission" date="2020-09" db="EMBL/GenBank/DDBJ databases">
        <authorList>
            <person name="Ashkenazy H."/>
        </authorList>
    </citation>
    <scope>NUCLEOTIDE SEQUENCE [LARGE SCALE GENOMIC DNA]</scope>
    <source>
        <strain evidence="6">cv. Cdm-0</strain>
    </source>
</reference>
<keyword evidence="3" id="KW-0378">Hydrolase</keyword>
<evidence type="ECO:0000256" key="3">
    <source>
        <dbReference type="ARBA" id="ARBA00022801"/>
    </source>
</evidence>
<protein>
    <submittedName>
        <fullName evidence="5">(thale cress) hypothetical protein</fullName>
    </submittedName>
</protein>
<comment type="similarity">
    <text evidence="1">Belongs to the peptidase C48 family.</text>
</comment>
<evidence type="ECO:0000256" key="2">
    <source>
        <dbReference type="ARBA" id="ARBA00022670"/>
    </source>
</evidence>
<dbReference type="GO" id="GO:0006508">
    <property type="term" value="P:proteolysis"/>
    <property type="evidence" value="ECO:0007669"/>
    <property type="project" value="UniProtKB-KW"/>
</dbReference>
<dbReference type="Proteomes" id="UP000516314">
    <property type="component" value="Chromosome 3"/>
</dbReference>
<dbReference type="EMBL" id="LR881468">
    <property type="protein sequence ID" value="CAD5324688.1"/>
    <property type="molecule type" value="Genomic_DNA"/>
</dbReference>
<evidence type="ECO:0000313" key="6">
    <source>
        <dbReference type="Proteomes" id="UP000516314"/>
    </source>
</evidence>
<evidence type="ECO:0000259" key="4">
    <source>
        <dbReference type="PROSITE" id="PS50600"/>
    </source>
</evidence>
<evidence type="ECO:0000313" key="5">
    <source>
        <dbReference type="EMBL" id="CAD5324688.1"/>
    </source>
</evidence>
<feature type="domain" description="Ubiquitin-like protease family profile" evidence="4">
    <location>
        <begin position="153"/>
        <end position="316"/>
    </location>
</feature>
<dbReference type="Gene3D" id="3.40.395.10">
    <property type="entry name" value="Adenoviral Proteinase, Chain A"/>
    <property type="match status" value="1"/>
</dbReference>
<sequence length="594" mass="66310">MRHNNFTINDVHLLERVPDLTVTPMLFVNTNEDRWGEWDDEVRDKKDETPSIILPKFISADSIELPRSDQPIYDTESKSRDEHLPAPRPFAVFDTATKPSSNDVTEIFLPKGEIKIQDLSLAENVDTLVDSVCKNISASINAPDGDVHANSGAYVDVSDSSPARERSPTALEHVTRGDIVITHRFLLQLAQPTNWVDTMFKRVIPGSPSDWFEEIDLILMQMILKNQHWLRLAINLGSWCVDILDTNYQLNDDRQVDEFMAPIVVQIPYLINKFCQPRLSQVHRLAPFSWSRMKGIYFNERSGDCGPISMKLIKIYATGGNAEKMALITDEIVNEFRDIVRRIGISGFCNQGPFIAAGPECLAALVGPSVQALNMLGEAAVHNLHSYFAFGHDSDTRHGSNKTATIPGIKLEVSRFSAPCGEEVVMKSSATPRNPGCLFYACPLGSPVILNSDPVKTTAAEYGINLMDKTFVTSDLLGIVIEVGILSHSGDPDVGFEEMVVPFKLMDIYKEILDCEATGRKALEFDTCSRRFGHPKIVVALAWWRVVRESELVGGRKNKVKIVSYGAVSFVYPEPSIEEVEEIKMIIGFDYCKP</sequence>
<dbReference type="Pfam" id="PF02902">
    <property type="entry name" value="Peptidase_C48"/>
    <property type="match status" value="1"/>
</dbReference>
<dbReference type="GO" id="GO:0008234">
    <property type="term" value="F:cysteine-type peptidase activity"/>
    <property type="evidence" value="ECO:0007669"/>
    <property type="project" value="InterPro"/>
</dbReference>
<gene>
    <name evidence="5" type="ORF">AT9943_LOCUS12570</name>
</gene>